<dbReference type="EMBL" id="LYBM01000066">
    <property type="protein sequence ID" value="ODA29691.1"/>
    <property type="molecule type" value="Genomic_DNA"/>
</dbReference>
<reference evidence="2 3" key="1">
    <citation type="submission" date="2016-05" db="EMBL/GenBank/DDBJ databases">
        <title>Genomic Taxonomy of the Vibrionaceae.</title>
        <authorList>
            <person name="Gomez-Gil B."/>
            <person name="Enciso-Ibarra J."/>
        </authorList>
    </citation>
    <scope>NUCLEOTIDE SEQUENCE [LARGE SCALE GENOMIC DNA]</scope>
    <source>
        <strain evidence="2 3">CAIM 1920</strain>
    </source>
</reference>
<name>A0A1C3E8Z7_9GAMM</name>
<evidence type="ECO:0000256" key="1">
    <source>
        <dbReference type="SAM" id="SignalP"/>
    </source>
</evidence>
<evidence type="ECO:0000313" key="3">
    <source>
        <dbReference type="Proteomes" id="UP000094936"/>
    </source>
</evidence>
<dbReference type="Proteomes" id="UP000094936">
    <property type="component" value="Unassembled WGS sequence"/>
</dbReference>
<organism evidence="2 3">
    <name type="scientific">Veronia pacifica</name>
    <dbReference type="NCBI Taxonomy" id="1080227"/>
    <lineage>
        <taxon>Bacteria</taxon>
        <taxon>Pseudomonadati</taxon>
        <taxon>Pseudomonadota</taxon>
        <taxon>Gammaproteobacteria</taxon>
        <taxon>Vibrionales</taxon>
        <taxon>Vibrionaceae</taxon>
        <taxon>Veronia</taxon>
    </lineage>
</organism>
<comment type="caution">
    <text evidence="2">The sequence shown here is derived from an EMBL/GenBank/DDBJ whole genome shotgun (WGS) entry which is preliminary data.</text>
</comment>
<protein>
    <submittedName>
        <fullName evidence="2">Uncharacterized protein</fullName>
    </submittedName>
</protein>
<keyword evidence="3" id="KW-1185">Reference proteome</keyword>
<feature type="chain" id="PRO_5008672886" evidence="1">
    <location>
        <begin position="20"/>
        <end position="283"/>
    </location>
</feature>
<proteinExistence type="predicted"/>
<dbReference type="RefSeq" id="WP_068905490.1">
    <property type="nucleotide sequence ID" value="NZ_JBHUIF010000023.1"/>
</dbReference>
<evidence type="ECO:0000313" key="2">
    <source>
        <dbReference type="EMBL" id="ODA29691.1"/>
    </source>
</evidence>
<accession>A0A1C3E8Z7</accession>
<sequence length="283" mass="31570">MKKLCIAIALATCSSISVADVVTHEITAEPFEDMFGCFSDTANATVTYDTQAVEQWKSDHFAHYFDSNGTITFSCNGNDVTATGLNMYVSEYYVSMMVDSYSGSIERTWWDEKKIEGVEISIQGENLPIEVPAELPAIRKDLQAEHGFNIHGRTPADDYYIWTHARLTSVNKVGGGITAPELGVDISLDIDHGHGYLYVYVHQLTDNQYADYWLELTLPTGVSIPISEVKSMYLVAGTTPITEPTDPLYTKIHPEWPRGEYQLVVHILSEKGEYASTQAPFTF</sequence>
<dbReference type="AlphaFoldDB" id="A0A1C3E8Z7"/>
<keyword evidence="1" id="KW-0732">Signal</keyword>
<feature type="signal peptide" evidence="1">
    <location>
        <begin position="1"/>
        <end position="19"/>
    </location>
</feature>
<gene>
    <name evidence="2" type="ORF">A8L45_21945</name>
</gene>